<protein>
    <submittedName>
        <fullName evidence="3">Uncharacterized protein</fullName>
    </submittedName>
</protein>
<proteinExistence type="predicted"/>
<gene>
    <name evidence="3" type="ORF">TBK1r_78600</name>
</gene>
<keyword evidence="4" id="KW-1185">Reference proteome</keyword>
<accession>A0ABX5Y6K7</accession>
<evidence type="ECO:0000313" key="3">
    <source>
        <dbReference type="EMBL" id="QDV88825.1"/>
    </source>
</evidence>
<feature type="region of interest" description="Disordered" evidence="1">
    <location>
        <begin position="344"/>
        <end position="377"/>
    </location>
</feature>
<reference evidence="3 4" key="1">
    <citation type="submission" date="2019-02" db="EMBL/GenBank/DDBJ databases">
        <title>Deep-cultivation of Planctomycetes and their phenomic and genomic characterization uncovers novel biology.</title>
        <authorList>
            <person name="Wiegand S."/>
            <person name="Jogler M."/>
            <person name="Boedeker C."/>
            <person name="Pinto D."/>
            <person name="Vollmers J."/>
            <person name="Rivas-Marin E."/>
            <person name="Kohn T."/>
            <person name="Peeters S.H."/>
            <person name="Heuer A."/>
            <person name="Rast P."/>
            <person name="Oberbeckmann S."/>
            <person name="Bunk B."/>
            <person name="Jeske O."/>
            <person name="Meyerdierks A."/>
            <person name="Storesund J.E."/>
            <person name="Kallscheuer N."/>
            <person name="Luecker S."/>
            <person name="Lage O.M."/>
            <person name="Pohl T."/>
            <person name="Merkel B.J."/>
            <person name="Hornburger P."/>
            <person name="Mueller R.-W."/>
            <person name="Bruemmer F."/>
            <person name="Labrenz M."/>
            <person name="Spormann A.M."/>
            <person name="Op den Camp H."/>
            <person name="Overmann J."/>
            <person name="Amann R."/>
            <person name="Jetten M.S.M."/>
            <person name="Mascher T."/>
            <person name="Medema M.H."/>
            <person name="Devos D.P."/>
            <person name="Kaster A.-K."/>
            <person name="Ovreas L."/>
            <person name="Rohde M."/>
            <person name="Galperin M.Y."/>
            <person name="Jogler C."/>
        </authorList>
    </citation>
    <scope>NUCLEOTIDE SEQUENCE [LARGE SCALE GENOMIC DNA]</scope>
    <source>
        <strain evidence="3 4">TBK1r</strain>
    </source>
</reference>
<dbReference type="PROSITE" id="PS51257">
    <property type="entry name" value="PROKAR_LIPOPROTEIN"/>
    <property type="match status" value="1"/>
</dbReference>
<feature type="chain" id="PRO_5046601512" evidence="2">
    <location>
        <begin position="26"/>
        <end position="377"/>
    </location>
</feature>
<evidence type="ECO:0000256" key="2">
    <source>
        <dbReference type="SAM" id="SignalP"/>
    </source>
</evidence>
<name>A0ABX5Y6K7_9BACT</name>
<dbReference type="RefSeq" id="WP_145221545.1">
    <property type="nucleotide sequence ID" value="NZ_CP036432.1"/>
</dbReference>
<evidence type="ECO:0000313" key="4">
    <source>
        <dbReference type="Proteomes" id="UP000318081"/>
    </source>
</evidence>
<evidence type="ECO:0000256" key="1">
    <source>
        <dbReference type="SAM" id="MobiDB-lite"/>
    </source>
</evidence>
<sequence>MNQTRLIHCCVLILMACGVALPLAAQEPAEGPKPPALVERDKPVKVLEGPDTEDVTQWDCTVYQVCVCYDPESGDEYECGLDEFGGQGSSESAACSNAKAACEADNRCDYGTPHCCYPATTNTSDPCYDYPPASIEEPGLVKQTNGKLVTKRYHNITFTEFLYPEAPKRYEFSGVGESSGRRVTLGSFTREDAWSRFLKLIGRDGGLRAGSLQFREVPRWIYKCYVRVQSRQGNTIYNQELQHSGTSKETAVVGAVDLARQLELYLVAREHTEIEILPSVRCVTLLNTQRNACTESVSCRFRCTTNEESMTIETARYGRDRNAACAAAETAAISLADDYGGISSGETLDAESPSGKRDCTDCGDSVSKPDTAKSMEF</sequence>
<keyword evidence="2" id="KW-0732">Signal</keyword>
<organism evidence="3 4">
    <name type="scientific">Stieleria magnilauensis</name>
    <dbReference type="NCBI Taxonomy" id="2527963"/>
    <lineage>
        <taxon>Bacteria</taxon>
        <taxon>Pseudomonadati</taxon>
        <taxon>Planctomycetota</taxon>
        <taxon>Planctomycetia</taxon>
        <taxon>Pirellulales</taxon>
        <taxon>Pirellulaceae</taxon>
        <taxon>Stieleria</taxon>
    </lineage>
</organism>
<dbReference type="EMBL" id="CP036432">
    <property type="protein sequence ID" value="QDV88825.1"/>
    <property type="molecule type" value="Genomic_DNA"/>
</dbReference>
<dbReference type="Proteomes" id="UP000318081">
    <property type="component" value="Chromosome"/>
</dbReference>
<feature type="signal peptide" evidence="2">
    <location>
        <begin position="1"/>
        <end position="25"/>
    </location>
</feature>